<keyword evidence="1" id="KW-0812">Transmembrane</keyword>
<keyword evidence="3" id="KW-1185">Reference proteome</keyword>
<dbReference type="OrthoDB" id="5197832at2"/>
<feature type="transmembrane region" description="Helical" evidence="1">
    <location>
        <begin position="6"/>
        <end position="26"/>
    </location>
</feature>
<dbReference type="KEGG" id="agy:ATC03_13255"/>
<dbReference type="Proteomes" id="UP000078437">
    <property type="component" value="Chromosome"/>
</dbReference>
<feature type="transmembrane region" description="Helical" evidence="1">
    <location>
        <begin position="96"/>
        <end position="114"/>
    </location>
</feature>
<organism evidence="2 3">
    <name type="scientific">Agromyces aureus</name>
    <dbReference type="NCBI Taxonomy" id="453304"/>
    <lineage>
        <taxon>Bacteria</taxon>
        <taxon>Bacillati</taxon>
        <taxon>Actinomycetota</taxon>
        <taxon>Actinomycetes</taxon>
        <taxon>Micrococcales</taxon>
        <taxon>Microbacteriaceae</taxon>
        <taxon>Agromyces</taxon>
    </lineage>
</organism>
<evidence type="ECO:0008006" key="4">
    <source>
        <dbReference type="Google" id="ProtNLM"/>
    </source>
</evidence>
<reference evidence="2 3" key="1">
    <citation type="journal article" date="2016" name="Int. J. Syst. Evol. Microbiol.">
        <title>Agromyces aureus sp. nov., isolated from the rhizosphere of Salix caprea L. grown in a heavy-metal-contaminated soil.</title>
        <authorList>
            <person name="Corretto E."/>
            <person name="Antonielli L."/>
            <person name="Sessitsch A."/>
            <person name="Compant S."/>
            <person name="Gorfer M."/>
            <person name="Kuffner M."/>
            <person name="Brader G."/>
        </authorList>
    </citation>
    <scope>NUCLEOTIDE SEQUENCE [LARGE SCALE GENOMIC DNA]</scope>
    <source>
        <strain evidence="2 3">AR33</strain>
    </source>
</reference>
<evidence type="ECO:0000313" key="2">
    <source>
        <dbReference type="EMBL" id="ANJ27534.1"/>
    </source>
</evidence>
<feature type="transmembrane region" description="Helical" evidence="1">
    <location>
        <begin position="70"/>
        <end position="89"/>
    </location>
</feature>
<keyword evidence="1" id="KW-0472">Membrane</keyword>
<evidence type="ECO:0000256" key="1">
    <source>
        <dbReference type="SAM" id="Phobius"/>
    </source>
</evidence>
<feature type="transmembrane region" description="Helical" evidence="1">
    <location>
        <begin position="38"/>
        <end position="58"/>
    </location>
</feature>
<dbReference type="EMBL" id="CP013979">
    <property type="protein sequence ID" value="ANJ27534.1"/>
    <property type="molecule type" value="Genomic_DNA"/>
</dbReference>
<gene>
    <name evidence="2" type="ORF">ATC03_13255</name>
</gene>
<proteinExistence type="predicted"/>
<protein>
    <recommendedName>
        <fullName evidence="4">Integral membrane protein</fullName>
    </recommendedName>
</protein>
<dbReference type="AlphaFoldDB" id="A0A191WH76"/>
<sequence length="122" mass="13048">MIEWFMWVQLAVAIAAGLLCIVLGFAGRPPSDLSNGSLVLVELLLVAQVVVSIVAPAFGNAPTGNALEFGIYLFAALLVPPAAIFWALLDRSRWSTVVLGVGALTVAVMLYRMFQIWTVQSA</sequence>
<dbReference type="STRING" id="453304.ATC03_13255"/>
<keyword evidence="1" id="KW-1133">Transmembrane helix</keyword>
<evidence type="ECO:0000313" key="3">
    <source>
        <dbReference type="Proteomes" id="UP000078437"/>
    </source>
</evidence>
<reference evidence="3" key="2">
    <citation type="submission" date="2016-01" db="EMBL/GenBank/DDBJ databases">
        <title>Complete genome sequence of Agromyces aureus AR33T and comparison with related organisms.</title>
        <authorList>
            <person name="Corretto E."/>
            <person name="Antonielli L."/>
            <person name="Sessitsch A."/>
            <person name="Brader G."/>
        </authorList>
    </citation>
    <scope>NUCLEOTIDE SEQUENCE [LARGE SCALE GENOMIC DNA]</scope>
    <source>
        <strain evidence="3">AR33</strain>
    </source>
</reference>
<accession>A0A191WH76</accession>
<dbReference type="RefSeq" id="WP_067877933.1">
    <property type="nucleotide sequence ID" value="NZ_CP013979.1"/>
</dbReference>
<name>A0A191WH76_9MICO</name>